<accession>A6TTC5</accession>
<dbReference type="KEGG" id="amt:Amet_3315"/>
<dbReference type="HOGENOM" id="CLU_2893927_0_0_9"/>
<gene>
    <name evidence="1" type="ordered locus">Amet_3315</name>
</gene>
<dbReference type="OrthoDB" id="2940757at2"/>
<keyword evidence="2" id="KW-1185">Reference proteome</keyword>
<evidence type="ECO:0008006" key="3">
    <source>
        <dbReference type="Google" id="ProtNLM"/>
    </source>
</evidence>
<organism evidence="1 2">
    <name type="scientific">Alkaliphilus metalliredigens (strain QYMF)</name>
    <dbReference type="NCBI Taxonomy" id="293826"/>
    <lineage>
        <taxon>Bacteria</taxon>
        <taxon>Bacillati</taxon>
        <taxon>Bacillota</taxon>
        <taxon>Clostridia</taxon>
        <taxon>Peptostreptococcales</taxon>
        <taxon>Natronincolaceae</taxon>
        <taxon>Alkaliphilus</taxon>
    </lineage>
</organism>
<name>A6TTC5_ALKMQ</name>
<sequence length="62" mass="6511">MPKAASFNTDVKTTSGKIEIGFPVTVQGDIDKNNVKGIVGDGNDHQVNINTVSGSVSIETHK</sequence>
<proteinExistence type="predicted"/>
<protein>
    <recommendedName>
        <fullName evidence="3">Adhesin domain-containing protein</fullName>
    </recommendedName>
</protein>
<evidence type="ECO:0000313" key="2">
    <source>
        <dbReference type="Proteomes" id="UP000001572"/>
    </source>
</evidence>
<dbReference type="Proteomes" id="UP000001572">
    <property type="component" value="Chromosome"/>
</dbReference>
<dbReference type="RefSeq" id="WP_012064408.1">
    <property type="nucleotide sequence ID" value="NC_009633.1"/>
</dbReference>
<evidence type="ECO:0000313" key="1">
    <source>
        <dbReference type="EMBL" id="ABR49443.1"/>
    </source>
</evidence>
<dbReference type="EMBL" id="CP000724">
    <property type="protein sequence ID" value="ABR49443.1"/>
    <property type="molecule type" value="Genomic_DNA"/>
</dbReference>
<dbReference type="AlphaFoldDB" id="A6TTC5"/>
<reference evidence="2" key="1">
    <citation type="journal article" date="2016" name="Genome Announc.">
        <title>Complete genome sequence of Alkaliphilus metalliredigens strain QYMF, an alkaliphilic and metal-reducing bacterium isolated from borax-contaminated leachate ponds.</title>
        <authorList>
            <person name="Hwang C."/>
            <person name="Copeland A."/>
            <person name="Lucas S."/>
            <person name="Lapidus A."/>
            <person name="Barry K."/>
            <person name="Detter J.C."/>
            <person name="Glavina Del Rio T."/>
            <person name="Hammon N."/>
            <person name="Israni S."/>
            <person name="Dalin E."/>
            <person name="Tice H."/>
            <person name="Pitluck S."/>
            <person name="Chertkov O."/>
            <person name="Brettin T."/>
            <person name="Bruce D."/>
            <person name="Han C."/>
            <person name="Schmutz J."/>
            <person name="Larimer F."/>
            <person name="Land M.L."/>
            <person name="Hauser L."/>
            <person name="Kyrpides N."/>
            <person name="Mikhailova N."/>
            <person name="Ye Q."/>
            <person name="Zhou J."/>
            <person name="Richardson P."/>
            <person name="Fields M.W."/>
        </authorList>
    </citation>
    <scope>NUCLEOTIDE SEQUENCE [LARGE SCALE GENOMIC DNA]</scope>
    <source>
        <strain evidence="2">QYMF</strain>
    </source>
</reference>